<gene>
    <name evidence="3" type="ORF">hbim_01249</name>
</gene>
<evidence type="ECO:0000256" key="1">
    <source>
        <dbReference type="SAM" id="MobiDB-lite"/>
    </source>
</evidence>
<feature type="compositionally biased region" description="Pro residues" evidence="1">
    <location>
        <begin position="151"/>
        <end position="163"/>
    </location>
</feature>
<evidence type="ECO:0000259" key="2">
    <source>
        <dbReference type="Pfam" id="PF12770"/>
    </source>
</evidence>
<protein>
    <recommendedName>
        <fullName evidence="2">CHAT domain-containing protein</fullName>
    </recommendedName>
</protein>
<reference evidence="3" key="1">
    <citation type="submission" date="2023-03" db="EMBL/GenBank/DDBJ databases">
        <title>Draft genome sequence of a Mycolicibacterium mageritense strain H4_3_1 isolated from a hybrid biological-inorganic system reactor.</title>
        <authorList>
            <person name="Feng X."/>
            <person name="Kazama D."/>
            <person name="Sato K."/>
            <person name="Kobayashi H."/>
        </authorList>
    </citation>
    <scope>NUCLEOTIDE SEQUENCE</scope>
    <source>
        <strain evidence="3">H4_3_1</strain>
    </source>
</reference>
<dbReference type="InterPro" id="IPR024983">
    <property type="entry name" value="CHAT_dom"/>
</dbReference>
<name>A0AAI8XLX6_MYCME</name>
<organism evidence="3 4">
    <name type="scientific">Mycolicibacterium mageritense</name>
    <name type="common">Mycobacterium mageritense</name>
    <dbReference type="NCBI Taxonomy" id="53462"/>
    <lineage>
        <taxon>Bacteria</taxon>
        <taxon>Bacillati</taxon>
        <taxon>Actinomycetota</taxon>
        <taxon>Actinomycetes</taxon>
        <taxon>Mycobacteriales</taxon>
        <taxon>Mycobacteriaceae</taxon>
        <taxon>Mycolicibacterium</taxon>
    </lineage>
</organism>
<evidence type="ECO:0000313" key="4">
    <source>
        <dbReference type="Proteomes" id="UP001241092"/>
    </source>
</evidence>
<dbReference type="EMBL" id="AP027452">
    <property type="protein sequence ID" value="BDY27326.1"/>
    <property type="molecule type" value="Genomic_DNA"/>
</dbReference>
<dbReference type="Pfam" id="PF12770">
    <property type="entry name" value="CHAT"/>
    <property type="match status" value="1"/>
</dbReference>
<sequence>MIIAGYDFIPITEITYVHGTLDKVVDGLVKRTPPGTDIVVQIGAAEIRVFLGADRDELLQLCDNRVKLRAAIRQAPVVDVLHGTDGRELQRRLQRLPEPRVVAVMSGGSAVGILIAHRDVRHAPAPGGRVHLDGFGGAILPEMAEALPDFGAPPPVEVAPAPPPRRRRSRARAAAPEPAADTVLERTPHLDAPDRLPKAADSRITVTVYLDEAPMAEQEDGRDVVITAPESVTEIALTVELVTSPHFRHRGGQRREVTLKRSEKRTAEATFELEVTADAPRRPAGMLAQFSYNGRPSGFVSRAWDWTVAASEAPEIPGHAAAASSLPIHVESVAPDVTVKVTAPVADGQHYVCSVESPLLPAYQAGVSAEFGLPETAAEFVAKKLDGLIDESRSATERRRNLKEAGYRFWKAAPPTFQKLIWDLIDANVTVKNLYIATAEPTLPWELMIPHRVVAGFAEERAPLGVEFAIGRWTRSDSASPPQRLPVSRTFVVAPRYEGERKLASADDEVTYMTQNLRGIKIEDASIDGLDRYFQDNSASLLHFVCHGASDQDNFDAVLLLDNEQELRSDTILALDGFKALCRRRAPMVFLNACQTGMSIPALVGGAGFPVAFSDIGARAILAPLWPVDDTLAHQFAVEVYQTALTSPGTPIAEIVRRVRQRAYDDEDADTYAAYAFFGDPSAVLELVDG</sequence>
<dbReference type="AlphaFoldDB" id="A0AAI8XLX6"/>
<accession>A0AAI8XLX6</accession>
<evidence type="ECO:0000313" key="3">
    <source>
        <dbReference type="EMBL" id="BDY27326.1"/>
    </source>
</evidence>
<dbReference type="RefSeq" id="WP_286213790.1">
    <property type="nucleotide sequence ID" value="NZ_AP027452.1"/>
</dbReference>
<proteinExistence type="predicted"/>
<feature type="domain" description="CHAT" evidence="2">
    <location>
        <begin position="459"/>
        <end position="669"/>
    </location>
</feature>
<dbReference type="Proteomes" id="UP001241092">
    <property type="component" value="Chromosome"/>
</dbReference>
<feature type="region of interest" description="Disordered" evidence="1">
    <location>
        <begin position="151"/>
        <end position="180"/>
    </location>
</feature>